<feature type="coiled-coil region" evidence="2">
    <location>
        <begin position="61"/>
        <end position="113"/>
    </location>
</feature>
<accession>A0A381Q3Z9</accession>
<sequence length="275" mass="31545">MYVFASRNFNQAFTRFQYFKQYSTYRKEQANKIVLTQNNISSLIDTLEKNKKKREVIIGENQKIKKELEGEKQKKNRLFNNLEKTNKNYLTEIRQKEKESKLIDNEIQKLIRLAISESNNNDSSVNNFALTPEGRIISSNFLSNKGQLPWPLKEGVITRRFGTQPHPVVRTTTINSTGIMIATSPNSLVRSIFEGQVLSVYGFKGGNPGILIRHGKYISNYQNLSQVFVKKGDKIKAGEEIGIIFTNITSGKAILKFSIFNELKPENPQNWLSKF</sequence>
<evidence type="ECO:0000259" key="3">
    <source>
        <dbReference type="Pfam" id="PF01551"/>
    </source>
</evidence>
<feature type="domain" description="M23ase beta-sheet core" evidence="3">
    <location>
        <begin position="176"/>
        <end position="268"/>
    </location>
</feature>
<dbReference type="SUPFAM" id="SSF51261">
    <property type="entry name" value="Duplicated hybrid motif"/>
    <property type="match status" value="1"/>
</dbReference>
<reference evidence="4" key="1">
    <citation type="submission" date="2018-05" db="EMBL/GenBank/DDBJ databases">
        <authorList>
            <person name="Lanie J.A."/>
            <person name="Ng W.-L."/>
            <person name="Kazmierczak K.M."/>
            <person name="Andrzejewski T.M."/>
            <person name="Davidsen T.M."/>
            <person name="Wayne K.J."/>
            <person name="Tettelin H."/>
            <person name="Glass J.I."/>
            <person name="Rusch D."/>
            <person name="Podicherti R."/>
            <person name="Tsui H.-C.T."/>
            <person name="Winkler M.E."/>
        </authorList>
    </citation>
    <scope>NUCLEOTIDE SEQUENCE</scope>
</reference>
<dbReference type="PANTHER" id="PTHR21666">
    <property type="entry name" value="PEPTIDASE-RELATED"/>
    <property type="match status" value="1"/>
</dbReference>
<dbReference type="InterPro" id="IPR011055">
    <property type="entry name" value="Dup_hybrid_motif"/>
</dbReference>
<dbReference type="Gene3D" id="6.10.250.3150">
    <property type="match status" value="1"/>
</dbReference>
<dbReference type="EMBL" id="UINC01001184">
    <property type="protein sequence ID" value="SUZ73624.1"/>
    <property type="molecule type" value="Genomic_DNA"/>
</dbReference>
<gene>
    <name evidence="4" type="ORF">METZ01_LOCUS26478</name>
</gene>
<organism evidence="4">
    <name type="scientific">marine metagenome</name>
    <dbReference type="NCBI Taxonomy" id="408172"/>
    <lineage>
        <taxon>unclassified sequences</taxon>
        <taxon>metagenomes</taxon>
        <taxon>ecological metagenomes</taxon>
    </lineage>
</organism>
<name>A0A381Q3Z9_9ZZZZ</name>
<dbReference type="Pfam" id="PF01551">
    <property type="entry name" value="Peptidase_M23"/>
    <property type="match status" value="1"/>
</dbReference>
<evidence type="ECO:0000256" key="2">
    <source>
        <dbReference type="SAM" id="Coils"/>
    </source>
</evidence>
<dbReference type="PANTHER" id="PTHR21666:SF289">
    <property type="entry name" value="L-ALA--D-GLU ENDOPEPTIDASE"/>
    <property type="match status" value="1"/>
</dbReference>
<dbReference type="AlphaFoldDB" id="A0A381Q3Z9"/>
<evidence type="ECO:0000313" key="4">
    <source>
        <dbReference type="EMBL" id="SUZ73624.1"/>
    </source>
</evidence>
<protein>
    <recommendedName>
        <fullName evidence="3">M23ase beta-sheet core domain-containing protein</fullName>
    </recommendedName>
</protein>
<dbReference type="CDD" id="cd12797">
    <property type="entry name" value="M23_peptidase"/>
    <property type="match status" value="1"/>
</dbReference>
<keyword evidence="2" id="KW-0175">Coiled coil</keyword>
<proteinExistence type="predicted"/>
<dbReference type="InterPro" id="IPR016047">
    <property type="entry name" value="M23ase_b-sheet_dom"/>
</dbReference>
<dbReference type="InterPro" id="IPR050570">
    <property type="entry name" value="Cell_wall_metabolism_enzyme"/>
</dbReference>
<evidence type="ECO:0000256" key="1">
    <source>
        <dbReference type="ARBA" id="ARBA00022729"/>
    </source>
</evidence>
<keyword evidence="1" id="KW-0732">Signal</keyword>
<dbReference type="GO" id="GO:0004222">
    <property type="term" value="F:metalloendopeptidase activity"/>
    <property type="evidence" value="ECO:0007669"/>
    <property type="project" value="TreeGrafter"/>
</dbReference>
<dbReference type="Gene3D" id="2.70.70.10">
    <property type="entry name" value="Glucose Permease (Domain IIA)"/>
    <property type="match status" value="1"/>
</dbReference>